<name>A0ABC8SEB5_9AQUA</name>
<evidence type="ECO:0000313" key="2">
    <source>
        <dbReference type="Proteomes" id="UP001642360"/>
    </source>
</evidence>
<dbReference type="Proteomes" id="UP001642360">
    <property type="component" value="Unassembled WGS sequence"/>
</dbReference>
<accession>A0ABC8SEB5</accession>
<organism evidence="1 2">
    <name type="scientific">Ilex paraguariensis</name>
    <name type="common">yerba mate</name>
    <dbReference type="NCBI Taxonomy" id="185542"/>
    <lineage>
        <taxon>Eukaryota</taxon>
        <taxon>Viridiplantae</taxon>
        <taxon>Streptophyta</taxon>
        <taxon>Embryophyta</taxon>
        <taxon>Tracheophyta</taxon>
        <taxon>Spermatophyta</taxon>
        <taxon>Magnoliopsida</taxon>
        <taxon>eudicotyledons</taxon>
        <taxon>Gunneridae</taxon>
        <taxon>Pentapetalae</taxon>
        <taxon>asterids</taxon>
        <taxon>campanulids</taxon>
        <taxon>Aquifoliales</taxon>
        <taxon>Aquifoliaceae</taxon>
        <taxon>Ilex</taxon>
    </lineage>
</organism>
<proteinExistence type="predicted"/>
<protein>
    <submittedName>
        <fullName evidence="1">Uncharacterized protein</fullName>
    </submittedName>
</protein>
<evidence type="ECO:0000313" key="1">
    <source>
        <dbReference type="EMBL" id="CAK9155222.1"/>
    </source>
</evidence>
<keyword evidence="2" id="KW-1185">Reference proteome</keyword>
<gene>
    <name evidence="1" type="ORF">ILEXP_LOCUS23610</name>
</gene>
<reference evidence="1 2" key="1">
    <citation type="submission" date="2024-02" db="EMBL/GenBank/DDBJ databases">
        <authorList>
            <person name="Vignale AGUSTIN F."/>
            <person name="Sosa J E."/>
            <person name="Modenutti C."/>
        </authorList>
    </citation>
    <scope>NUCLEOTIDE SEQUENCE [LARGE SCALE GENOMIC DNA]</scope>
</reference>
<dbReference type="EMBL" id="CAUOFW020002654">
    <property type="protein sequence ID" value="CAK9155222.1"/>
    <property type="molecule type" value="Genomic_DNA"/>
</dbReference>
<dbReference type="Gene3D" id="1.10.20.10">
    <property type="entry name" value="Histone, subunit A"/>
    <property type="match status" value="1"/>
</dbReference>
<dbReference type="InterPro" id="IPR009072">
    <property type="entry name" value="Histone-fold"/>
</dbReference>
<comment type="caution">
    <text evidence="1">The sequence shown here is derived from an EMBL/GenBank/DDBJ whole genome shotgun (WGS) entry which is preliminary data.</text>
</comment>
<sequence length="162" mass="18226">MWFVPLYHSLQSQVAIAQSLNIVLLQILIYRDAEELMKYCQRHMHRGARKLYIASESAIISEATPPTMVKIVLLEAAAVTPPPSPTKIPASVISEYLGMQLFKVYSEQGEEEFCYALSLDYVSSCQHAMANGVKARIFLKNAIRAAVTYTKHTRRKTAMAMD</sequence>
<dbReference type="AlphaFoldDB" id="A0ABC8SEB5"/>